<evidence type="ECO:0000313" key="3">
    <source>
        <dbReference type="Proteomes" id="UP001177023"/>
    </source>
</evidence>
<gene>
    <name evidence="2" type="ORF">MSPICULIGERA_LOCUS19922</name>
</gene>
<sequence>MMSDLFGAEGLERHWVPAVLAPLVEVFGVEVEKAAPQSTVYQDNLYHPEILVCPSCHHSGNMTKIEHELELLSNQVKELYNIKDNLEERLGAWNPELVYFSTYLLVEGKLAPKKAQLTPLFRSPRAVCLWTETAPAGGGLLACASFSDSSLAVSGCDGLIAHLRLLGRGGRPLLHCVSYQTRRYGPQTSHTTDS</sequence>
<dbReference type="AlphaFoldDB" id="A0AA36D8M1"/>
<organism evidence="2 3">
    <name type="scientific">Mesorhabditis spiculigera</name>
    <dbReference type="NCBI Taxonomy" id="96644"/>
    <lineage>
        <taxon>Eukaryota</taxon>
        <taxon>Metazoa</taxon>
        <taxon>Ecdysozoa</taxon>
        <taxon>Nematoda</taxon>
        <taxon>Chromadorea</taxon>
        <taxon>Rhabditida</taxon>
        <taxon>Rhabditina</taxon>
        <taxon>Rhabditomorpha</taxon>
        <taxon>Rhabditoidea</taxon>
        <taxon>Rhabditidae</taxon>
        <taxon>Mesorhabditinae</taxon>
        <taxon>Mesorhabditis</taxon>
    </lineage>
</organism>
<keyword evidence="1" id="KW-0175">Coiled coil</keyword>
<feature type="non-terminal residue" evidence="2">
    <location>
        <position position="1"/>
    </location>
</feature>
<accession>A0AA36D8M1</accession>
<feature type="coiled-coil region" evidence="1">
    <location>
        <begin position="62"/>
        <end position="89"/>
    </location>
</feature>
<keyword evidence="3" id="KW-1185">Reference proteome</keyword>
<protein>
    <submittedName>
        <fullName evidence="2">Uncharacterized protein</fullName>
    </submittedName>
</protein>
<evidence type="ECO:0000256" key="1">
    <source>
        <dbReference type="SAM" id="Coils"/>
    </source>
</evidence>
<comment type="caution">
    <text evidence="2">The sequence shown here is derived from an EMBL/GenBank/DDBJ whole genome shotgun (WGS) entry which is preliminary data.</text>
</comment>
<proteinExistence type="predicted"/>
<name>A0AA36D8M1_9BILA</name>
<dbReference type="EMBL" id="CATQJA010002663">
    <property type="protein sequence ID" value="CAJ0581768.1"/>
    <property type="molecule type" value="Genomic_DNA"/>
</dbReference>
<reference evidence="2" key="1">
    <citation type="submission" date="2023-06" db="EMBL/GenBank/DDBJ databases">
        <authorList>
            <person name="Delattre M."/>
        </authorList>
    </citation>
    <scope>NUCLEOTIDE SEQUENCE</scope>
    <source>
        <strain evidence="2">AF72</strain>
    </source>
</reference>
<dbReference type="Proteomes" id="UP001177023">
    <property type="component" value="Unassembled WGS sequence"/>
</dbReference>
<evidence type="ECO:0000313" key="2">
    <source>
        <dbReference type="EMBL" id="CAJ0581768.1"/>
    </source>
</evidence>